<gene>
    <name evidence="2" type="ORF">KP509_23G038200</name>
</gene>
<comment type="caution">
    <text evidence="2">The sequence shown here is derived from an EMBL/GenBank/DDBJ whole genome shotgun (WGS) entry which is preliminary data.</text>
</comment>
<evidence type="ECO:0000313" key="2">
    <source>
        <dbReference type="EMBL" id="KAH7301688.1"/>
    </source>
</evidence>
<sequence length="310" mass="33848">MATCLCAPTTHEGSFRCRLHRGNPMILEGSTHSCSSNLETKPRPTCEGLQEDGGQSMSVLRPSPSLPRQISIPKSAIDRYGNRNLCLRSQLSSPPPSCSAYLPSKTSNTSSQSPSTTSSPQFRPRRPPLSPKARCASPSVPTSGSSSIGSETTHSKVIAAAVYESPSRISAEKRGSTSSIAGRAAAMAILKRHMNNKGNKNNNGIMPRSVERRKIGLSRFSKMERQRKDQELPLRKEETPSNMVLSENLSSMGRSLEIESAKLKTMEPKSVDVKNQKLQIPEIILKIKKNEVTCKVVGYKIGQNMVPIVF</sequence>
<dbReference type="AlphaFoldDB" id="A0A8T2S1V4"/>
<reference evidence="2 3" key="1">
    <citation type="submission" date="2021-08" db="EMBL/GenBank/DDBJ databases">
        <title>WGS assembly of Ceratopteris richardii.</title>
        <authorList>
            <person name="Marchant D.B."/>
            <person name="Chen G."/>
            <person name="Jenkins J."/>
            <person name="Shu S."/>
            <person name="Leebens-Mack J."/>
            <person name="Grimwood J."/>
            <person name="Schmutz J."/>
            <person name="Soltis P."/>
            <person name="Soltis D."/>
            <person name="Chen Z.-H."/>
        </authorList>
    </citation>
    <scope>NUCLEOTIDE SEQUENCE [LARGE SCALE GENOMIC DNA]</scope>
    <source>
        <strain evidence="2">Whitten #5841</strain>
        <tissue evidence="2">Leaf</tissue>
    </source>
</reference>
<protein>
    <submittedName>
        <fullName evidence="2">Uncharacterized protein</fullName>
    </submittedName>
</protein>
<evidence type="ECO:0000256" key="1">
    <source>
        <dbReference type="SAM" id="MobiDB-lite"/>
    </source>
</evidence>
<accession>A0A8T2S1V4</accession>
<keyword evidence="3" id="KW-1185">Reference proteome</keyword>
<organism evidence="2 3">
    <name type="scientific">Ceratopteris richardii</name>
    <name type="common">Triangle waterfern</name>
    <dbReference type="NCBI Taxonomy" id="49495"/>
    <lineage>
        <taxon>Eukaryota</taxon>
        <taxon>Viridiplantae</taxon>
        <taxon>Streptophyta</taxon>
        <taxon>Embryophyta</taxon>
        <taxon>Tracheophyta</taxon>
        <taxon>Polypodiopsida</taxon>
        <taxon>Polypodiidae</taxon>
        <taxon>Polypodiales</taxon>
        <taxon>Pteridineae</taxon>
        <taxon>Pteridaceae</taxon>
        <taxon>Parkerioideae</taxon>
        <taxon>Ceratopteris</taxon>
    </lineage>
</organism>
<feature type="compositionally biased region" description="Low complexity" evidence="1">
    <location>
        <begin position="137"/>
        <end position="152"/>
    </location>
</feature>
<dbReference type="Proteomes" id="UP000825935">
    <property type="component" value="Chromosome 23"/>
</dbReference>
<name>A0A8T2S1V4_CERRI</name>
<proteinExistence type="predicted"/>
<feature type="compositionally biased region" description="Polar residues" evidence="1">
    <location>
        <begin position="30"/>
        <end position="39"/>
    </location>
</feature>
<evidence type="ECO:0000313" key="3">
    <source>
        <dbReference type="Proteomes" id="UP000825935"/>
    </source>
</evidence>
<dbReference type="EMBL" id="CM035428">
    <property type="protein sequence ID" value="KAH7301688.1"/>
    <property type="molecule type" value="Genomic_DNA"/>
</dbReference>
<feature type="region of interest" description="Disordered" evidence="1">
    <location>
        <begin position="30"/>
        <end position="69"/>
    </location>
</feature>
<feature type="region of interest" description="Disordered" evidence="1">
    <location>
        <begin position="91"/>
        <end position="152"/>
    </location>
</feature>
<feature type="compositionally biased region" description="Low complexity" evidence="1">
    <location>
        <begin position="103"/>
        <end position="122"/>
    </location>
</feature>